<dbReference type="InterPro" id="IPR012677">
    <property type="entry name" value="Nucleotide-bd_a/b_plait_sf"/>
</dbReference>
<dbReference type="EMBL" id="JACNJZ010000181">
    <property type="protein sequence ID" value="MBC8318711.1"/>
    <property type="molecule type" value="Genomic_DNA"/>
</dbReference>
<evidence type="ECO:0000259" key="2">
    <source>
        <dbReference type="PROSITE" id="PS50102"/>
    </source>
</evidence>
<sequence length="92" mass="10589">MNIYVGQLPYDVNESELKELFSEFGEIASVNLIMDHFSGKSKGFAFIDMPNNSEADTAVKALNKSKFKAREIKVNQVQKQRRNKRTKRRSGY</sequence>
<feature type="compositionally biased region" description="Basic residues" evidence="1">
    <location>
        <begin position="79"/>
        <end position="92"/>
    </location>
</feature>
<evidence type="ECO:0000256" key="1">
    <source>
        <dbReference type="SAM" id="MobiDB-lite"/>
    </source>
</evidence>
<dbReference type="PROSITE" id="PS50102">
    <property type="entry name" value="RRM"/>
    <property type="match status" value="1"/>
</dbReference>
<dbReference type="Pfam" id="PF00076">
    <property type="entry name" value="RRM_1"/>
    <property type="match status" value="1"/>
</dbReference>
<dbReference type="PANTHER" id="PTHR48034">
    <property type="entry name" value="TRANSFORMER-2 SEX-DETERMINING PROTEIN-RELATED"/>
    <property type="match status" value="1"/>
</dbReference>
<gene>
    <name evidence="3" type="ORF">H8E41_12470</name>
</gene>
<reference evidence="3 4" key="1">
    <citation type="submission" date="2020-08" db="EMBL/GenBank/DDBJ databases">
        <title>Bridging the membrane lipid divide: bacteria of the FCB group superphylum have the potential to synthesize archaeal ether lipids.</title>
        <authorList>
            <person name="Villanueva L."/>
            <person name="Von Meijenfeldt F.A.B."/>
            <person name="Westbye A.B."/>
            <person name="Yadav S."/>
            <person name="Hopmans E.C."/>
            <person name="Dutilh B.E."/>
            <person name="Sinninghe Damste J.S."/>
        </authorList>
    </citation>
    <scope>NUCLEOTIDE SEQUENCE [LARGE SCALE GENOMIC DNA]</scope>
    <source>
        <strain evidence="3">NIOZ-UU47</strain>
    </source>
</reference>
<dbReference type="Proteomes" id="UP000614424">
    <property type="component" value="Unassembled WGS sequence"/>
</dbReference>
<evidence type="ECO:0000313" key="4">
    <source>
        <dbReference type="Proteomes" id="UP000614424"/>
    </source>
</evidence>
<name>A0A8J6TDG5_9BACT</name>
<dbReference type="GO" id="GO:0003723">
    <property type="term" value="F:RNA binding"/>
    <property type="evidence" value="ECO:0007669"/>
    <property type="project" value="InterPro"/>
</dbReference>
<feature type="domain" description="RRM" evidence="2">
    <location>
        <begin position="1"/>
        <end position="79"/>
    </location>
</feature>
<dbReference type="SUPFAM" id="SSF54928">
    <property type="entry name" value="RNA-binding domain, RBD"/>
    <property type="match status" value="1"/>
</dbReference>
<dbReference type="InterPro" id="IPR050441">
    <property type="entry name" value="RBM"/>
</dbReference>
<dbReference type="InterPro" id="IPR035979">
    <property type="entry name" value="RBD_domain_sf"/>
</dbReference>
<organism evidence="3 4">
    <name type="scientific">Candidatus Desulfobia pelagia</name>
    <dbReference type="NCBI Taxonomy" id="2841692"/>
    <lineage>
        <taxon>Bacteria</taxon>
        <taxon>Pseudomonadati</taxon>
        <taxon>Thermodesulfobacteriota</taxon>
        <taxon>Desulfobulbia</taxon>
        <taxon>Desulfobulbales</taxon>
        <taxon>Desulfobulbaceae</taxon>
        <taxon>Candidatus Desulfobia</taxon>
    </lineage>
</organism>
<evidence type="ECO:0000313" key="3">
    <source>
        <dbReference type="EMBL" id="MBC8318711.1"/>
    </source>
</evidence>
<dbReference type="Gene3D" id="3.30.70.330">
    <property type="match status" value="1"/>
</dbReference>
<dbReference type="SMART" id="SM00360">
    <property type="entry name" value="RRM"/>
    <property type="match status" value="1"/>
</dbReference>
<comment type="caution">
    <text evidence="3">The sequence shown here is derived from an EMBL/GenBank/DDBJ whole genome shotgun (WGS) entry which is preliminary data.</text>
</comment>
<dbReference type="AlphaFoldDB" id="A0A8J6TDG5"/>
<proteinExistence type="predicted"/>
<dbReference type="InterPro" id="IPR000504">
    <property type="entry name" value="RRM_dom"/>
</dbReference>
<protein>
    <submittedName>
        <fullName evidence="3">RNA-binding protein</fullName>
    </submittedName>
</protein>
<accession>A0A8J6TDG5</accession>
<feature type="region of interest" description="Disordered" evidence="1">
    <location>
        <begin position="73"/>
        <end position="92"/>
    </location>
</feature>